<dbReference type="CDD" id="cd11449">
    <property type="entry name" value="bHLH_AtAIB_like"/>
    <property type="match status" value="1"/>
</dbReference>
<evidence type="ECO:0000256" key="4">
    <source>
        <dbReference type="SAM" id="Coils"/>
    </source>
</evidence>
<feature type="region of interest" description="Disordered" evidence="5">
    <location>
        <begin position="325"/>
        <end position="346"/>
    </location>
</feature>
<feature type="region of interest" description="Disordered" evidence="5">
    <location>
        <begin position="455"/>
        <end position="481"/>
    </location>
</feature>
<evidence type="ECO:0000259" key="6">
    <source>
        <dbReference type="PROSITE" id="PS50888"/>
    </source>
</evidence>
<comment type="caution">
    <text evidence="7">The sequence shown here is derived from an EMBL/GenBank/DDBJ whole genome shotgun (WGS) entry which is preliminary data.</text>
</comment>
<name>A0A8T2UT18_CERRI</name>
<evidence type="ECO:0000256" key="1">
    <source>
        <dbReference type="ARBA" id="ARBA00023015"/>
    </source>
</evidence>
<dbReference type="Gene3D" id="4.10.280.10">
    <property type="entry name" value="Helix-loop-helix DNA-binding domain"/>
    <property type="match status" value="1"/>
</dbReference>
<dbReference type="SUPFAM" id="SSF47459">
    <property type="entry name" value="HLH, helix-loop-helix DNA-binding domain"/>
    <property type="match status" value="1"/>
</dbReference>
<dbReference type="Proteomes" id="UP000825935">
    <property type="component" value="Chromosome 4"/>
</dbReference>
<evidence type="ECO:0000313" key="8">
    <source>
        <dbReference type="Proteomes" id="UP000825935"/>
    </source>
</evidence>
<dbReference type="Pfam" id="PF14215">
    <property type="entry name" value="bHLH-MYC_N"/>
    <property type="match status" value="1"/>
</dbReference>
<protein>
    <recommendedName>
        <fullName evidence="6">BHLH domain-containing protein</fullName>
    </recommendedName>
</protein>
<gene>
    <name evidence="7" type="ORF">KP509_04G058100</name>
</gene>
<dbReference type="InterPro" id="IPR036638">
    <property type="entry name" value="HLH_DNA-bd_sf"/>
</dbReference>
<dbReference type="GO" id="GO:0046983">
    <property type="term" value="F:protein dimerization activity"/>
    <property type="evidence" value="ECO:0007669"/>
    <property type="project" value="InterPro"/>
</dbReference>
<dbReference type="InterPro" id="IPR025610">
    <property type="entry name" value="MYC/MYB_N"/>
</dbReference>
<feature type="region of interest" description="Disordered" evidence="5">
    <location>
        <begin position="543"/>
        <end position="568"/>
    </location>
</feature>
<dbReference type="EMBL" id="CM035409">
    <property type="protein sequence ID" value="KAH7439371.1"/>
    <property type="molecule type" value="Genomic_DNA"/>
</dbReference>
<keyword evidence="8" id="KW-1185">Reference proteome</keyword>
<reference evidence="7" key="1">
    <citation type="submission" date="2021-08" db="EMBL/GenBank/DDBJ databases">
        <title>WGS assembly of Ceratopteris richardii.</title>
        <authorList>
            <person name="Marchant D.B."/>
            <person name="Chen G."/>
            <person name="Jenkins J."/>
            <person name="Shu S."/>
            <person name="Leebens-Mack J."/>
            <person name="Grimwood J."/>
            <person name="Schmutz J."/>
            <person name="Soltis P."/>
            <person name="Soltis D."/>
            <person name="Chen Z.-H."/>
        </authorList>
    </citation>
    <scope>NUCLEOTIDE SEQUENCE</scope>
    <source>
        <strain evidence="7">Whitten #5841</strain>
        <tissue evidence="7">Leaf</tissue>
    </source>
</reference>
<dbReference type="PANTHER" id="PTHR11514">
    <property type="entry name" value="MYC"/>
    <property type="match status" value="1"/>
</dbReference>
<dbReference type="Pfam" id="PF00010">
    <property type="entry name" value="HLH"/>
    <property type="match status" value="1"/>
</dbReference>
<dbReference type="InterPro" id="IPR045084">
    <property type="entry name" value="AIB/MYC-like"/>
</dbReference>
<dbReference type="PROSITE" id="PS50888">
    <property type="entry name" value="BHLH"/>
    <property type="match status" value="1"/>
</dbReference>
<dbReference type="OrthoDB" id="1926382at2759"/>
<keyword evidence="1" id="KW-0805">Transcription regulation</keyword>
<dbReference type="SMART" id="SM00353">
    <property type="entry name" value="HLH"/>
    <property type="match status" value="1"/>
</dbReference>
<evidence type="ECO:0000256" key="3">
    <source>
        <dbReference type="ARBA" id="ARBA00023242"/>
    </source>
</evidence>
<accession>A0A8T2UT18</accession>
<keyword evidence="2" id="KW-0804">Transcription</keyword>
<dbReference type="AlphaFoldDB" id="A0A8T2UT18"/>
<organism evidence="7 8">
    <name type="scientific">Ceratopteris richardii</name>
    <name type="common">Triangle waterfern</name>
    <dbReference type="NCBI Taxonomy" id="49495"/>
    <lineage>
        <taxon>Eukaryota</taxon>
        <taxon>Viridiplantae</taxon>
        <taxon>Streptophyta</taxon>
        <taxon>Embryophyta</taxon>
        <taxon>Tracheophyta</taxon>
        <taxon>Polypodiopsida</taxon>
        <taxon>Polypodiidae</taxon>
        <taxon>Polypodiales</taxon>
        <taxon>Pteridineae</taxon>
        <taxon>Pteridaceae</taxon>
        <taxon>Parkerioideae</taxon>
        <taxon>Ceratopteris</taxon>
    </lineage>
</organism>
<evidence type="ECO:0000256" key="2">
    <source>
        <dbReference type="ARBA" id="ARBA00023163"/>
    </source>
</evidence>
<dbReference type="GO" id="GO:0003700">
    <property type="term" value="F:DNA-binding transcription factor activity"/>
    <property type="evidence" value="ECO:0007669"/>
    <property type="project" value="InterPro"/>
</dbReference>
<dbReference type="InterPro" id="IPR011598">
    <property type="entry name" value="bHLH_dom"/>
</dbReference>
<feature type="domain" description="BHLH" evidence="6">
    <location>
        <begin position="474"/>
        <end position="523"/>
    </location>
</feature>
<proteinExistence type="predicted"/>
<evidence type="ECO:0000313" key="7">
    <source>
        <dbReference type="EMBL" id="KAH7439371.1"/>
    </source>
</evidence>
<keyword evidence="4" id="KW-0175">Coiled coil</keyword>
<keyword evidence="3" id="KW-0539">Nucleus</keyword>
<evidence type="ECO:0000256" key="5">
    <source>
        <dbReference type="SAM" id="MobiDB-lite"/>
    </source>
</evidence>
<dbReference type="OMA" id="MIRESKH"/>
<sequence length="643" mass="71767">MVPTHVSGSRGLDEEDLCMIQRLLGPSAISYLCWSMGGLTPAGGRRLNEAALQQRLHSLVEGSSVNWTYAIFWQLSSAENGEEVLCWGDGYFQGPKENERDWKKPLCSIRTNEELLKRRVLRILQTKFSTAEDDVIDISDEDFISDTELFYLISMYYSFSRGVCVPGFAFHSQNHVWLTGINNNSSNIFTRAPLARIAGIQTVVCVPTLYGVAELGSTDLIFENRKFIHEIKVSFSEDIWEKSPNHGGYSHIQVSQSVKQEPRSLPAGCPSTALTLTSGKQHVDRVKSALEDQRLRQAEDAKSGAFMDLQLNLRSSSFLLAQDASTPKTPTNHKMHSKMNFPQNRSSERPELFQCGQAVKSGSIGSLCTDSGTQFVQGAGLNVLPSHTKGSAAHRMPKNDAHFQRVELSSPILSFYNSDTIYKRQSDAGIVHPMNSTARSSLETEMSDVEASCKDISEDRQPRKRGRKPANGRDQPLNHVEAERMRREKLNQRFCALRSVVPNISKMDKASLLGDAIAYIQELQGKLKDMQQEREELMARSTVADGGEVSAVSHTKEGANSSSDGGMQHMNVYVKDGEATIQMTCPKESHPLSRIIEGLHELKIQLPPVHVSVVNEHLHHTLLIDLKNQNYITEEMLYSVMTR</sequence>
<feature type="coiled-coil region" evidence="4">
    <location>
        <begin position="513"/>
        <end position="540"/>
    </location>
</feature>